<evidence type="ECO:0000313" key="2">
    <source>
        <dbReference type="Proteomes" id="UP000486602"/>
    </source>
</evidence>
<gene>
    <name evidence="1" type="ORF">G3O08_13670</name>
</gene>
<comment type="caution">
    <text evidence="1">The sequence shown here is derived from an EMBL/GenBank/DDBJ whole genome shotgun (WGS) entry which is preliminary data.</text>
</comment>
<organism evidence="1 2">
    <name type="scientific">Cryomorpha ignava</name>
    <dbReference type="NCBI Taxonomy" id="101383"/>
    <lineage>
        <taxon>Bacteria</taxon>
        <taxon>Pseudomonadati</taxon>
        <taxon>Bacteroidota</taxon>
        <taxon>Flavobacteriia</taxon>
        <taxon>Flavobacteriales</taxon>
        <taxon>Cryomorphaceae</taxon>
        <taxon>Cryomorpha</taxon>
    </lineage>
</organism>
<name>A0A7K3WU42_9FLAO</name>
<proteinExistence type="predicted"/>
<dbReference type="Pfam" id="PF02620">
    <property type="entry name" value="YceD"/>
    <property type="match status" value="1"/>
</dbReference>
<dbReference type="EMBL" id="JAAGVY010000028">
    <property type="protein sequence ID" value="NEN24551.1"/>
    <property type="molecule type" value="Genomic_DNA"/>
</dbReference>
<evidence type="ECO:0000313" key="1">
    <source>
        <dbReference type="EMBL" id="NEN24551.1"/>
    </source>
</evidence>
<keyword evidence="2" id="KW-1185">Reference proteome</keyword>
<reference evidence="1 2" key="1">
    <citation type="submission" date="2020-02" db="EMBL/GenBank/DDBJ databases">
        <title>Out from the shadows clarifying the taxonomy of the family Cryomorphaceae and related taxa by utilizing the GTDB taxonomic framework.</title>
        <authorList>
            <person name="Bowman J.P."/>
        </authorList>
    </citation>
    <scope>NUCLEOTIDE SEQUENCE [LARGE SCALE GENOMIC DNA]</scope>
    <source>
        <strain evidence="1 2">QSSC 1-22</strain>
    </source>
</reference>
<sequence>MVMEEFIIPFFGLKEGKHEFKFKIDRLFFEAFESSLLEDAEIEVKLELEKSSSMLVLDFKAKGKTTVPCDRCGDDFDLPIKTKERIYVKFGDEAFEQTDDILVLSHDSHEIDVSHHIYEMIVISLPNKRVHSKKSDCDQEAIERLKKLKIKAEELKAKNTDPRWDALKKLK</sequence>
<accession>A0A7K3WU42</accession>
<dbReference type="Proteomes" id="UP000486602">
    <property type="component" value="Unassembled WGS sequence"/>
</dbReference>
<dbReference type="InterPro" id="IPR003772">
    <property type="entry name" value="YceD"/>
</dbReference>
<dbReference type="AlphaFoldDB" id="A0A7K3WU42"/>
<protein>
    <submittedName>
        <fullName evidence="1">DUF177 domain-containing protein</fullName>
    </submittedName>
</protein>